<comment type="caution">
    <text evidence="1">The sequence shown here is derived from an EMBL/GenBank/DDBJ whole genome shotgun (WGS) entry which is preliminary data.</text>
</comment>
<evidence type="ECO:0000313" key="1">
    <source>
        <dbReference type="EMBL" id="MBA8991199.1"/>
    </source>
</evidence>
<organism evidence="1 2">
    <name type="scientific">Curtobacterium pusillum</name>
    <dbReference type="NCBI Taxonomy" id="69373"/>
    <lineage>
        <taxon>Bacteria</taxon>
        <taxon>Bacillati</taxon>
        <taxon>Actinomycetota</taxon>
        <taxon>Actinomycetes</taxon>
        <taxon>Micrococcales</taxon>
        <taxon>Microbacteriaceae</taxon>
        <taxon>Curtobacterium</taxon>
    </lineage>
</organism>
<dbReference type="AlphaFoldDB" id="A0AAW3T7P4"/>
<dbReference type="InterPro" id="IPR024524">
    <property type="entry name" value="DUF3800"/>
</dbReference>
<protein>
    <recommendedName>
        <fullName evidence="3">DUF3800 domain-containing protein</fullName>
    </recommendedName>
</protein>
<dbReference type="Proteomes" id="UP000590225">
    <property type="component" value="Unassembled WGS sequence"/>
</dbReference>
<sequence>MRVPFVVVLNLARRRPARNRFIGEATGTQYTAPMQRAYVDESEPGGGRDHTAYVMAAVILTVASGELARAEVRASTPRRMRKMHWYEALPSQRVSWLDLLRHAVTILVIRYDGAAARSERRRRRCIERLVHELELRGVRHVVLETRGRSRDRDDLAMVDALRDRGVGRDVRFEHASPSEEPLLALADIACGAHVAGISDEHGLPKPIIVS</sequence>
<proteinExistence type="predicted"/>
<dbReference type="Pfam" id="PF12686">
    <property type="entry name" value="DUF3800"/>
    <property type="match status" value="1"/>
</dbReference>
<name>A0AAW3T7P4_9MICO</name>
<dbReference type="EMBL" id="JACGXP010000003">
    <property type="protein sequence ID" value="MBA8991199.1"/>
    <property type="molecule type" value="Genomic_DNA"/>
</dbReference>
<evidence type="ECO:0000313" key="2">
    <source>
        <dbReference type="Proteomes" id="UP000590225"/>
    </source>
</evidence>
<reference evidence="1 2" key="1">
    <citation type="submission" date="2020-07" db="EMBL/GenBank/DDBJ databases">
        <title>Above-ground endophytic microbial communities from plants in different locations in the United States.</title>
        <authorList>
            <person name="Frank C."/>
        </authorList>
    </citation>
    <scope>NUCLEOTIDE SEQUENCE [LARGE SCALE GENOMIC DNA]</scope>
    <source>
        <strain evidence="1 2">WPL5_2</strain>
    </source>
</reference>
<gene>
    <name evidence="1" type="ORF">FHW23_002464</name>
</gene>
<evidence type="ECO:0008006" key="3">
    <source>
        <dbReference type="Google" id="ProtNLM"/>
    </source>
</evidence>
<accession>A0AAW3T7P4</accession>